<dbReference type="GO" id="GO:0000287">
    <property type="term" value="F:magnesium ion binding"/>
    <property type="evidence" value="ECO:0007669"/>
    <property type="project" value="UniProtKB-UniRule"/>
</dbReference>
<dbReference type="CDD" id="cd06223">
    <property type="entry name" value="PRTases_typeI"/>
    <property type="match status" value="1"/>
</dbReference>
<evidence type="ECO:0000256" key="5">
    <source>
        <dbReference type="ARBA" id="ARBA00022676"/>
    </source>
</evidence>
<dbReference type="PANTHER" id="PTHR32315">
    <property type="entry name" value="ADENINE PHOSPHORIBOSYLTRANSFERASE"/>
    <property type="match status" value="1"/>
</dbReference>
<evidence type="ECO:0000256" key="8">
    <source>
        <dbReference type="ARBA" id="ARBA00022842"/>
    </source>
</evidence>
<dbReference type="NCBIfam" id="TIGR01091">
    <property type="entry name" value="upp"/>
    <property type="match status" value="1"/>
</dbReference>
<evidence type="ECO:0000256" key="1">
    <source>
        <dbReference type="ARBA" id="ARBA00005180"/>
    </source>
</evidence>
<evidence type="ECO:0000313" key="18">
    <source>
        <dbReference type="Proteomes" id="UP000018679"/>
    </source>
</evidence>
<evidence type="ECO:0000256" key="15">
    <source>
        <dbReference type="HAMAP-Rule" id="MF_01218"/>
    </source>
</evidence>
<evidence type="ECO:0000259" key="16">
    <source>
        <dbReference type="Pfam" id="PF14681"/>
    </source>
</evidence>
<feature type="binding site" evidence="15">
    <location>
        <begin position="151"/>
        <end position="159"/>
    </location>
    <ligand>
        <name>5-phospho-alpha-D-ribose 1-diphosphate</name>
        <dbReference type="ChEBI" id="CHEBI:58017"/>
    </ligand>
</feature>
<keyword evidence="7 15" id="KW-0547">Nucleotide-binding</keyword>
<evidence type="ECO:0000256" key="4">
    <source>
        <dbReference type="ARBA" id="ARBA00022533"/>
    </source>
</evidence>
<evidence type="ECO:0000313" key="17">
    <source>
        <dbReference type="EMBL" id="ETH29799.1"/>
    </source>
</evidence>
<comment type="cofactor">
    <cofactor evidence="15">
        <name>Mg(2+)</name>
        <dbReference type="ChEBI" id="CHEBI:18420"/>
    </cofactor>
    <text evidence="15">Binds 1 Mg(2+) ion per subunit. The magnesium is bound as Mg-PRPP.</text>
</comment>
<dbReference type="EC" id="2.4.2.9" evidence="3 15"/>
<evidence type="ECO:0000256" key="12">
    <source>
        <dbReference type="ARBA" id="ARBA00056901"/>
    </source>
</evidence>
<dbReference type="InterPro" id="IPR000836">
    <property type="entry name" value="PRTase_dom"/>
</dbReference>
<evidence type="ECO:0000256" key="9">
    <source>
        <dbReference type="ARBA" id="ARBA00023134"/>
    </source>
</evidence>
<keyword evidence="4 15" id="KW-0021">Allosteric enzyme</keyword>
<comment type="caution">
    <text evidence="17">The sequence shown here is derived from an EMBL/GenBank/DDBJ whole genome shotgun (WGS) entry which is preliminary data.</text>
</comment>
<gene>
    <name evidence="15 17" type="primary">upp</name>
    <name evidence="17" type="ORF">L566_1762</name>
</gene>
<dbReference type="PANTHER" id="PTHR32315:SF4">
    <property type="entry name" value="URACIL PHOSPHORIBOSYLTRANSFERASE, CHLOROPLASTIC"/>
    <property type="match status" value="1"/>
</dbReference>
<reference evidence="17 18" key="1">
    <citation type="journal article" date="2013" name="Genome Announc.">
        <title>Genome Sequences of 28 Bordetella pertussis U.S. Outbreak Strains Dating from 2010 to 2012.</title>
        <authorList>
            <person name="Harvill E.T."/>
            <person name="Goodfield L.L."/>
            <person name="Ivanov Y."/>
            <person name="Meyer J.A."/>
            <person name="Newth C."/>
            <person name="Cassiday P."/>
            <person name="Tondella M.L."/>
            <person name="Liao P."/>
            <person name="Zimmerman J."/>
            <person name="Meert K."/>
            <person name="Wessel D."/>
            <person name="Berger J."/>
            <person name="Dean J.M."/>
            <person name="Holubkov R."/>
            <person name="Burr J."/>
            <person name="Liu T."/>
            <person name="Brinkac L."/>
            <person name="Kim M."/>
            <person name="Losada L."/>
        </authorList>
    </citation>
    <scope>NUCLEOTIDE SEQUENCE [LARGE SCALE GENOMIC DNA]</scope>
    <source>
        <strain evidence="17 18">CHLA-26</strain>
    </source>
</reference>
<accession>A0AAI9IZL0</accession>
<comment type="similarity">
    <text evidence="2 15">Belongs to the UPRTase family.</text>
</comment>
<comment type="function">
    <text evidence="12 15">Catalyzes the conversion of uracil and 5-phospho-alpha-D-ribose 1-diphosphate (PRPP) to UMP and diphosphate.</text>
</comment>
<dbReference type="GO" id="GO:0005525">
    <property type="term" value="F:GTP binding"/>
    <property type="evidence" value="ECO:0007669"/>
    <property type="project" value="UniProtKB-KW"/>
</dbReference>
<dbReference type="GO" id="GO:0005737">
    <property type="term" value="C:cytoplasm"/>
    <property type="evidence" value="ECO:0007669"/>
    <property type="project" value="UniProtKB-ARBA"/>
</dbReference>
<dbReference type="GO" id="GO:0006223">
    <property type="term" value="P:uracil salvage"/>
    <property type="evidence" value="ECO:0007669"/>
    <property type="project" value="InterPro"/>
</dbReference>
<dbReference type="InterPro" id="IPR029057">
    <property type="entry name" value="PRTase-like"/>
</dbReference>
<evidence type="ECO:0000256" key="7">
    <source>
        <dbReference type="ARBA" id="ARBA00022741"/>
    </source>
</evidence>
<proteinExistence type="inferred from homology"/>
<evidence type="ECO:0000256" key="6">
    <source>
        <dbReference type="ARBA" id="ARBA00022679"/>
    </source>
</evidence>
<feature type="binding site" evidence="15">
    <location>
        <position position="214"/>
    </location>
    <ligand>
        <name>uracil</name>
        <dbReference type="ChEBI" id="CHEBI:17568"/>
    </ligand>
</feature>
<evidence type="ECO:0000256" key="11">
    <source>
        <dbReference type="ARBA" id="ARBA00052919"/>
    </source>
</evidence>
<sequence length="234" mass="25400">MFPSAALRRRPFESHLLEIPHMPVHEIRHPLIRHKLGIMRRADLSTKSFRELSQEVAALLTYEATKDMPLAPASVEGWCGTVEVDKITGKKVTVVPILRAGIGMLDGVLSLIPGAKVSVVGVARNEETLQAHTYLERLVGELDQRLALIVDPMLATGGSMVAAIDMLKRAGCREIRALTLVSAPEGIDAVLKAHPDVQIYTASIDQGLNENGYIMPGLGDAGDRIFGTTQKHAE</sequence>
<evidence type="ECO:0000256" key="3">
    <source>
        <dbReference type="ARBA" id="ARBA00011894"/>
    </source>
</evidence>
<feature type="binding site" evidence="15">
    <location>
        <position position="124"/>
    </location>
    <ligand>
        <name>5-phospho-alpha-D-ribose 1-diphosphate</name>
        <dbReference type="ChEBI" id="CHEBI:58017"/>
    </ligand>
</feature>
<dbReference type="FunFam" id="3.40.50.2020:FF:000003">
    <property type="entry name" value="Uracil phosphoribosyltransferase"/>
    <property type="match status" value="1"/>
</dbReference>
<dbReference type="AlphaFoldDB" id="A0AAI9IZL0"/>
<evidence type="ECO:0000256" key="14">
    <source>
        <dbReference type="ARBA" id="ARBA00079807"/>
    </source>
</evidence>
<evidence type="ECO:0000256" key="2">
    <source>
        <dbReference type="ARBA" id="ARBA00009516"/>
    </source>
</evidence>
<dbReference type="EMBL" id="AXSB02000036">
    <property type="protein sequence ID" value="ETH29799.1"/>
    <property type="molecule type" value="Genomic_DNA"/>
</dbReference>
<feature type="binding site" evidence="15">
    <location>
        <position position="99"/>
    </location>
    <ligand>
        <name>5-phospho-alpha-D-ribose 1-diphosphate</name>
        <dbReference type="ChEBI" id="CHEBI:58017"/>
    </ligand>
</feature>
<dbReference type="InterPro" id="IPR050054">
    <property type="entry name" value="UPRTase/APRTase"/>
</dbReference>
<dbReference type="InterPro" id="IPR034332">
    <property type="entry name" value="Upp_B"/>
</dbReference>
<dbReference type="Gene3D" id="3.40.50.2020">
    <property type="match status" value="1"/>
</dbReference>
<dbReference type="NCBIfam" id="NF001097">
    <property type="entry name" value="PRK00129.1"/>
    <property type="match status" value="1"/>
</dbReference>
<feature type="domain" description="Phosphoribosyltransferase" evidence="16">
    <location>
        <begin position="28"/>
        <end position="228"/>
    </location>
</feature>
<dbReference type="SUPFAM" id="SSF53271">
    <property type="entry name" value="PRTase-like"/>
    <property type="match status" value="1"/>
</dbReference>
<name>A0AAI9IZL0_BORPT</name>
<comment type="activity regulation">
    <text evidence="15">Allosterically activated by GTP.</text>
</comment>
<keyword evidence="8 15" id="KW-0460">Magnesium</keyword>
<protein>
    <recommendedName>
        <fullName evidence="13 15">Uracil phosphoribosyltransferase</fullName>
        <ecNumber evidence="3 15">2.4.2.9</ecNumber>
    </recommendedName>
    <alternativeName>
        <fullName evidence="10 15">UMP pyrophosphorylase</fullName>
    </alternativeName>
    <alternativeName>
        <fullName evidence="14 15">UPRTase</fullName>
    </alternativeName>
</protein>
<dbReference type="Pfam" id="PF14681">
    <property type="entry name" value="UPRTase"/>
    <property type="match status" value="1"/>
</dbReference>
<keyword evidence="9 15" id="KW-0342">GTP-binding</keyword>
<dbReference type="Proteomes" id="UP000018679">
    <property type="component" value="Unassembled WGS sequence"/>
</dbReference>
<comment type="catalytic activity">
    <reaction evidence="11 15">
        <text>UMP + diphosphate = 5-phospho-alpha-D-ribose 1-diphosphate + uracil</text>
        <dbReference type="Rhea" id="RHEA:13017"/>
        <dbReference type="ChEBI" id="CHEBI:17568"/>
        <dbReference type="ChEBI" id="CHEBI:33019"/>
        <dbReference type="ChEBI" id="CHEBI:57865"/>
        <dbReference type="ChEBI" id="CHEBI:58017"/>
        <dbReference type="EC" id="2.4.2.9"/>
    </reaction>
</comment>
<organism evidence="17 18">
    <name type="scientific">Bordetella pertussis CHLA-26</name>
    <dbReference type="NCBI Taxonomy" id="1331284"/>
    <lineage>
        <taxon>Bacteria</taxon>
        <taxon>Pseudomonadati</taxon>
        <taxon>Pseudomonadota</taxon>
        <taxon>Betaproteobacteria</taxon>
        <taxon>Burkholderiales</taxon>
        <taxon>Alcaligenaceae</taxon>
        <taxon>Bordetella</taxon>
    </lineage>
</organism>
<dbReference type="GO" id="GO:0044206">
    <property type="term" value="P:UMP salvage"/>
    <property type="evidence" value="ECO:0007669"/>
    <property type="project" value="UniProtKB-UniRule"/>
</dbReference>
<keyword evidence="5 15" id="KW-0328">Glycosyltransferase</keyword>
<comment type="pathway">
    <text evidence="1 15">Pyrimidine metabolism; UMP biosynthesis via salvage pathway; UMP from uracil: step 1/1.</text>
</comment>
<dbReference type="GO" id="GO:0004845">
    <property type="term" value="F:uracil phosphoribosyltransferase activity"/>
    <property type="evidence" value="ECO:0007669"/>
    <property type="project" value="UniProtKB-UniRule"/>
</dbReference>
<keyword evidence="6 15" id="KW-0808">Transferase</keyword>
<dbReference type="InterPro" id="IPR005765">
    <property type="entry name" value="UPRT"/>
</dbReference>
<dbReference type="HAMAP" id="MF_01218_B">
    <property type="entry name" value="Upp_B"/>
    <property type="match status" value="1"/>
</dbReference>
<evidence type="ECO:0000256" key="10">
    <source>
        <dbReference type="ARBA" id="ARBA00031082"/>
    </source>
</evidence>
<feature type="binding site" evidence="15">
    <location>
        <position position="220"/>
    </location>
    <ligand>
        <name>5-phospho-alpha-D-ribose 1-diphosphate</name>
        <dbReference type="ChEBI" id="CHEBI:58017"/>
    </ligand>
</feature>
<feature type="binding site" evidence="15">
    <location>
        <begin position="219"/>
        <end position="221"/>
    </location>
    <ligand>
        <name>uracil</name>
        <dbReference type="ChEBI" id="CHEBI:17568"/>
    </ligand>
</feature>
<evidence type="ECO:0000256" key="13">
    <source>
        <dbReference type="ARBA" id="ARBA00072146"/>
    </source>
</evidence>